<evidence type="ECO:0000313" key="3">
    <source>
        <dbReference type="EMBL" id="GBM98728.1"/>
    </source>
</evidence>
<dbReference type="OrthoDB" id="6424119at2759"/>
<protein>
    <submittedName>
        <fullName evidence="3">Uncharacterized protein</fullName>
    </submittedName>
</protein>
<feature type="region of interest" description="Disordered" evidence="1">
    <location>
        <begin position="409"/>
        <end position="437"/>
    </location>
</feature>
<comment type="caution">
    <text evidence="3">The sequence shown here is derived from an EMBL/GenBank/DDBJ whole genome shotgun (WGS) entry which is preliminary data.</text>
</comment>
<keyword evidence="2" id="KW-0732">Signal</keyword>
<keyword evidence="4" id="KW-1185">Reference proteome</keyword>
<evidence type="ECO:0000256" key="1">
    <source>
        <dbReference type="SAM" id="MobiDB-lite"/>
    </source>
</evidence>
<sequence length="437" mass="47103">MIIAQVVLLLIGTAVIDAGLLNTAFYPKSLYGGFSYTSPYDAIRNYHRARYYAKKSYDLSRLRAGIYGLGFGVYGFRYGSLYPGVAKPAFIGYGPPISPAIGLDYPKPYQKTYIPPAVFPVGNTYLPKSYGGAYTQSYAFGKGYSYSKNTFDGGPYLQYPKVILPAPDFVTPPVPLSKVTPILLGPGFSPYTPGYQYSYFIKDPVVSKGISRPFTGYDAIYGTRYSKFPPILPTIGSKVPTIWKGPSVAPAFPAWKGGPIALAPPIWEGAPIAAAPPIWKGSAVAPAIPVFKGSPVESAPPTWKGYPAGSVPISKDPFKFNPNYGVRFDDYQNQQLISSSEESPWSSIPLSSPILGNTGYSLLPPTGSDFSLVPPIYTSYSDPSYGYSARSGSNSLGYDEPVIKSSGAQDLVAYGSSHSKTEGTEKKLNSTSEEKED</sequence>
<dbReference type="EMBL" id="BGPR01004352">
    <property type="protein sequence ID" value="GBM98728.1"/>
    <property type="molecule type" value="Genomic_DNA"/>
</dbReference>
<proteinExistence type="predicted"/>
<gene>
    <name evidence="3" type="ORF">AVEN_79227_1</name>
</gene>
<evidence type="ECO:0000313" key="4">
    <source>
        <dbReference type="Proteomes" id="UP000499080"/>
    </source>
</evidence>
<name>A0A4Y2KA12_ARAVE</name>
<feature type="compositionally biased region" description="Basic and acidic residues" evidence="1">
    <location>
        <begin position="419"/>
        <end position="428"/>
    </location>
</feature>
<accession>A0A4Y2KA12</accession>
<dbReference type="AlphaFoldDB" id="A0A4Y2KA12"/>
<evidence type="ECO:0000256" key="2">
    <source>
        <dbReference type="SAM" id="SignalP"/>
    </source>
</evidence>
<feature type="chain" id="PRO_5021249336" evidence="2">
    <location>
        <begin position="19"/>
        <end position="437"/>
    </location>
</feature>
<feature type="signal peptide" evidence="2">
    <location>
        <begin position="1"/>
        <end position="18"/>
    </location>
</feature>
<dbReference type="Proteomes" id="UP000499080">
    <property type="component" value="Unassembled WGS sequence"/>
</dbReference>
<reference evidence="3 4" key="1">
    <citation type="journal article" date="2019" name="Sci. Rep.">
        <title>Orb-weaving spider Araneus ventricosus genome elucidates the spidroin gene catalogue.</title>
        <authorList>
            <person name="Kono N."/>
            <person name="Nakamura H."/>
            <person name="Ohtoshi R."/>
            <person name="Moran D.A.P."/>
            <person name="Shinohara A."/>
            <person name="Yoshida Y."/>
            <person name="Fujiwara M."/>
            <person name="Mori M."/>
            <person name="Tomita M."/>
            <person name="Arakawa K."/>
        </authorList>
    </citation>
    <scope>NUCLEOTIDE SEQUENCE [LARGE SCALE GENOMIC DNA]</scope>
</reference>
<organism evidence="3 4">
    <name type="scientific">Araneus ventricosus</name>
    <name type="common">Orbweaver spider</name>
    <name type="synonym">Epeira ventricosa</name>
    <dbReference type="NCBI Taxonomy" id="182803"/>
    <lineage>
        <taxon>Eukaryota</taxon>
        <taxon>Metazoa</taxon>
        <taxon>Ecdysozoa</taxon>
        <taxon>Arthropoda</taxon>
        <taxon>Chelicerata</taxon>
        <taxon>Arachnida</taxon>
        <taxon>Araneae</taxon>
        <taxon>Araneomorphae</taxon>
        <taxon>Entelegynae</taxon>
        <taxon>Araneoidea</taxon>
        <taxon>Araneidae</taxon>
        <taxon>Araneus</taxon>
    </lineage>
</organism>